<keyword evidence="3" id="KW-1185">Reference proteome</keyword>
<dbReference type="Pfam" id="PF13561">
    <property type="entry name" value="adh_short_C2"/>
    <property type="match status" value="1"/>
</dbReference>
<dbReference type="GO" id="GO:0016491">
    <property type="term" value="F:oxidoreductase activity"/>
    <property type="evidence" value="ECO:0007669"/>
    <property type="project" value="UniProtKB-KW"/>
</dbReference>
<proteinExistence type="inferred from homology"/>
<comment type="caution">
    <text evidence="2">The sequence shown here is derived from an EMBL/GenBank/DDBJ whole genome shotgun (WGS) entry which is preliminary data.</text>
</comment>
<comment type="similarity">
    <text evidence="1">Belongs to the short-chain dehydrogenases/reductases (SDR) family.</text>
</comment>
<evidence type="ECO:0000313" key="3">
    <source>
        <dbReference type="Proteomes" id="UP001556196"/>
    </source>
</evidence>
<keyword evidence="2" id="KW-0560">Oxidoreductase</keyword>
<dbReference type="PRINTS" id="PR00080">
    <property type="entry name" value="SDRFAMILY"/>
</dbReference>
<sequence>MVERLLEGRRALVTGVSDPRSIGYGVASLFLRAGAEVAIVDRDPDKVAATAASLGQGAFPFAADIGEESSVLALFGALRERWDGLDVLVNNAGIAQPGKVDAISTADFDRMIGVNLRGTFLVSREAVGLMAAGASIVCIASIAAQRGGGLMGGSHYAASKGGVVGLVRGMARDLGPRGIRVNAVNPGVIWTGMTIGFYDDALEKKVLEQIPLNEFGTPEDVAMACLYLGSSMSRYVTGVCLDVNGGMYMS</sequence>
<protein>
    <submittedName>
        <fullName evidence="2">SDR family NAD(P)-dependent oxidoreductase</fullName>
        <ecNumber evidence="2">1.1.1.-</ecNumber>
    </submittedName>
</protein>
<dbReference type="SUPFAM" id="SSF51735">
    <property type="entry name" value="NAD(P)-binding Rossmann-fold domains"/>
    <property type="match status" value="1"/>
</dbReference>
<dbReference type="Proteomes" id="UP001556196">
    <property type="component" value="Unassembled WGS sequence"/>
</dbReference>
<name>A0ABV3QXT7_9HYPH</name>
<dbReference type="RefSeq" id="WP_367722759.1">
    <property type="nucleotide sequence ID" value="NZ_JBFOCH010000002.1"/>
</dbReference>
<organism evidence="2 3">
    <name type="scientific">Mesorhizobium marinum</name>
    <dbReference type="NCBI Taxonomy" id="3228790"/>
    <lineage>
        <taxon>Bacteria</taxon>
        <taxon>Pseudomonadati</taxon>
        <taxon>Pseudomonadota</taxon>
        <taxon>Alphaproteobacteria</taxon>
        <taxon>Hyphomicrobiales</taxon>
        <taxon>Phyllobacteriaceae</taxon>
        <taxon>Mesorhizobium</taxon>
    </lineage>
</organism>
<gene>
    <name evidence="2" type="ORF">ABUE31_06730</name>
</gene>
<dbReference type="InterPro" id="IPR020904">
    <property type="entry name" value="Sc_DH/Rdtase_CS"/>
</dbReference>
<dbReference type="EMBL" id="JBFOCI010000002">
    <property type="protein sequence ID" value="MEW9805670.1"/>
    <property type="molecule type" value="Genomic_DNA"/>
</dbReference>
<accession>A0ABV3QXT7</accession>
<dbReference type="InterPro" id="IPR036291">
    <property type="entry name" value="NAD(P)-bd_dom_sf"/>
</dbReference>
<dbReference type="PANTHER" id="PTHR42760:SF135">
    <property type="entry name" value="BLL7886 PROTEIN"/>
    <property type="match status" value="1"/>
</dbReference>
<reference evidence="2 3" key="1">
    <citation type="submission" date="2024-06" db="EMBL/GenBank/DDBJ databases">
        <authorList>
            <person name="Tuo L."/>
        </authorList>
    </citation>
    <scope>NUCLEOTIDE SEQUENCE [LARGE SCALE GENOMIC DNA]</scope>
    <source>
        <strain evidence="2 3">ZMM04-5</strain>
    </source>
</reference>
<dbReference type="CDD" id="cd05233">
    <property type="entry name" value="SDR_c"/>
    <property type="match status" value="1"/>
</dbReference>
<dbReference type="InterPro" id="IPR002347">
    <property type="entry name" value="SDR_fam"/>
</dbReference>
<dbReference type="EC" id="1.1.1.-" evidence="2"/>
<dbReference type="PANTHER" id="PTHR42760">
    <property type="entry name" value="SHORT-CHAIN DEHYDROGENASES/REDUCTASES FAMILY MEMBER"/>
    <property type="match status" value="1"/>
</dbReference>
<dbReference type="PRINTS" id="PR00081">
    <property type="entry name" value="GDHRDH"/>
</dbReference>
<dbReference type="PROSITE" id="PS00061">
    <property type="entry name" value="ADH_SHORT"/>
    <property type="match status" value="1"/>
</dbReference>
<dbReference type="Gene3D" id="3.40.50.720">
    <property type="entry name" value="NAD(P)-binding Rossmann-like Domain"/>
    <property type="match status" value="1"/>
</dbReference>
<evidence type="ECO:0000256" key="1">
    <source>
        <dbReference type="ARBA" id="ARBA00006484"/>
    </source>
</evidence>
<evidence type="ECO:0000313" key="2">
    <source>
        <dbReference type="EMBL" id="MEW9805670.1"/>
    </source>
</evidence>